<accession>A0A0C9YP71</accession>
<dbReference type="Pfam" id="PF00271">
    <property type="entry name" value="Helicase_C"/>
    <property type="match status" value="1"/>
</dbReference>
<dbReference type="OrthoDB" id="10261556at2759"/>
<gene>
    <name evidence="2" type="ORF">PISMIDRAFT_78199</name>
</gene>
<feature type="non-terminal residue" evidence="2">
    <location>
        <position position="1"/>
    </location>
</feature>
<keyword evidence="3" id="KW-1185">Reference proteome</keyword>
<dbReference type="PROSITE" id="PS51194">
    <property type="entry name" value="HELICASE_CTER"/>
    <property type="match status" value="1"/>
</dbReference>
<evidence type="ECO:0000313" key="3">
    <source>
        <dbReference type="Proteomes" id="UP000054018"/>
    </source>
</evidence>
<dbReference type="Proteomes" id="UP000054018">
    <property type="component" value="Unassembled WGS sequence"/>
</dbReference>
<feature type="non-terminal residue" evidence="2">
    <location>
        <position position="111"/>
    </location>
</feature>
<evidence type="ECO:0000313" key="2">
    <source>
        <dbReference type="EMBL" id="KIK26865.1"/>
    </source>
</evidence>
<dbReference type="Gene3D" id="3.40.50.300">
    <property type="entry name" value="P-loop containing nucleotide triphosphate hydrolases"/>
    <property type="match status" value="1"/>
</dbReference>
<protein>
    <recommendedName>
        <fullName evidence="1">Helicase C-terminal domain-containing protein</fullName>
    </recommendedName>
</protein>
<reference evidence="2 3" key="1">
    <citation type="submission" date="2014-04" db="EMBL/GenBank/DDBJ databases">
        <authorList>
            <consortium name="DOE Joint Genome Institute"/>
            <person name="Kuo A."/>
            <person name="Kohler A."/>
            <person name="Costa M.D."/>
            <person name="Nagy L.G."/>
            <person name="Floudas D."/>
            <person name="Copeland A."/>
            <person name="Barry K.W."/>
            <person name="Cichocki N."/>
            <person name="Veneault-Fourrey C."/>
            <person name="LaButti K."/>
            <person name="Lindquist E.A."/>
            <person name="Lipzen A."/>
            <person name="Lundell T."/>
            <person name="Morin E."/>
            <person name="Murat C."/>
            <person name="Sun H."/>
            <person name="Tunlid A."/>
            <person name="Henrissat B."/>
            <person name="Grigoriev I.V."/>
            <person name="Hibbett D.S."/>
            <person name="Martin F."/>
            <person name="Nordberg H.P."/>
            <person name="Cantor M.N."/>
            <person name="Hua S.X."/>
        </authorList>
    </citation>
    <scope>NUCLEOTIDE SEQUENCE [LARGE SCALE GENOMIC DNA]</scope>
    <source>
        <strain evidence="2 3">441</strain>
    </source>
</reference>
<feature type="domain" description="Helicase C-terminal" evidence="1">
    <location>
        <begin position="1"/>
        <end position="111"/>
    </location>
</feature>
<dbReference type="InterPro" id="IPR001650">
    <property type="entry name" value="Helicase_C-like"/>
</dbReference>
<organism evidence="2 3">
    <name type="scientific">Pisolithus microcarpus 441</name>
    <dbReference type="NCBI Taxonomy" id="765257"/>
    <lineage>
        <taxon>Eukaryota</taxon>
        <taxon>Fungi</taxon>
        <taxon>Dikarya</taxon>
        <taxon>Basidiomycota</taxon>
        <taxon>Agaricomycotina</taxon>
        <taxon>Agaricomycetes</taxon>
        <taxon>Agaricomycetidae</taxon>
        <taxon>Boletales</taxon>
        <taxon>Sclerodermatineae</taxon>
        <taxon>Pisolithaceae</taxon>
        <taxon>Pisolithus</taxon>
    </lineage>
</organism>
<dbReference type="InterPro" id="IPR027417">
    <property type="entry name" value="P-loop_NTPase"/>
</dbReference>
<dbReference type="HOGENOM" id="CLU_001103_19_3_1"/>
<dbReference type="STRING" id="765257.A0A0C9YP71"/>
<dbReference type="SUPFAM" id="SSF52540">
    <property type="entry name" value="P-loop containing nucleoside triphosphate hydrolases"/>
    <property type="match status" value="1"/>
</dbReference>
<sequence>LPRELRDKIKWFNAEMSMSYKETELEKLTSGKTWGLCMTTSFGMGMDVPDISLVIQWRVTCKLAALWQHFGQAVHDKQLTGTALLFAEKEHFNDERAVKVARKAKQTATCK</sequence>
<evidence type="ECO:0000259" key="1">
    <source>
        <dbReference type="PROSITE" id="PS51194"/>
    </source>
</evidence>
<reference evidence="3" key="2">
    <citation type="submission" date="2015-01" db="EMBL/GenBank/DDBJ databases">
        <title>Evolutionary Origins and Diversification of the Mycorrhizal Mutualists.</title>
        <authorList>
            <consortium name="DOE Joint Genome Institute"/>
            <consortium name="Mycorrhizal Genomics Consortium"/>
            <person name="Kohler A."/>
            <person name="Kuo A."/>
            <person name="Nagy L.G."/>
            <person name="Floudas D."/>
            <person name="Copeland A."/>
            <person name="Barry K.W."/>
            <person name="Cichocki N."/>
            <person name="Veneault-Fourrey C."/>
            <person name="LaButti K."/>
            <person name="Lindquist E.A."/>
            <person name="Lipzen A."/>
            <person name="Lundell T."/>
            <person name="Morin E."/>
            <person name="Murat C."/>
            <person name="Riley R."/>
            <person name="Ohm R."/>
            <person name="Sun H."/>
            <person name="Tunlid A."/>
            <person name="Henrissat B."/>
            <person name="Grigoriev I.V."/>
            <person name="Hibbett D.S."/>
            <person name="Martin F."/>
        </authorList>
    </citation>
    <scope>NUCLEOTIDE SEQUENCE [LARGE SCALE GENOMIC DNA]</scope>
    <source>
        <strain evidence="3">441</strain>
    </source>
</reference>
<name>A0A0C9YP71_9AGAM</name>
<proteinExistence type="predicted"/>
<dbReference type="AlphaFoldDB" id="A0A0C9YP71"/>
<dbReference type="EMBL" id="KN833699">
    <property type="protein sequence ID" value="KIK26865.1"/>
    <property type="molecule type" value="Genomic_DNA"/>
</dbReference>